<dbReference type="Pfam" id="PF00857">
    <property type="entry name" value="Isochorismatase"/>
    <property type="match status" value="1"/>
</dbReference>
<dbReference type="EMBL" id="CP002452">
    <property type="protein sequence ID" value="ADV46055.1"/>
    <property type="molecule type" value="Genomic_DNA"/>
</dbReference>
<dbReference type="PANTHER" id="PTHR43540:SF1">
    <property type="entry name" value="ISOCHORISMATASE HYDROLASE"/>
    <property type="match status" value="1"/>
</dbReference>
<evidence type="ECO:0000256" key="1">
    <source>
        <dbReference type="ARBA" id="ARBA00022801"/>
    </source>
</evidence>
<evidence type="ECO:0000313" key="4">
    <source>
        <dbReference type="Proteomes" id="UP000008633"/>
    </source>
</evidence>
<sequence>MNEIDAMLIVDMQKDYYPGGRCELSGILTAHANTLRLIRQAEVRGIERIYVRHIADEEAAFFAQGSEGSELHEELPRQEKERIVIKAHPNSFRDTELDAYLKERGHRRLLICGAMTHMCIDTTVRAGYDLGYAITLAHNACATRNLYFGGERIPAQTVHNSFVAAMDGKFCRAESTERLIGI</sequence>
<evidence type="ECO:0000259" key="2">
    <source>
        <dbReference type="Pfam" id="PF00857"/>
    </source>
</evidence>
<dbReference type="GO" id="GO:0016787">
    <property type="term" value="F:hydrolase activity"/>
    <property type="evidence" value="ECO:0007669"/>
    <property type="project" value="UniProtKB-KW"/>
</dbReference>
<accession>E6X2C0</accession>
<gene>
    <name evidence="3" type="ordered locus">Nitsa_0790</name>
</gene>
<keyword evidence="1 3" id="KW-0378">Hydrolase</keyword>
<dbReference type="CDD" id="cd01014">
    <property type="entry name" value="nicotinamidase_related"/>
    <property type="match status" value="1"/>
</dbReference>
<dbReference type="InterPro" id="IPR036380">
    <property type="entry name" value="Isochorismatase-like_sf"/>
</dbReference>
<dbReference type="InterPro" id="IPR050272">
    <property type="entry name" value="Isochorismatase-like_hydrls"/>
</dbReference>
<proteinExistence type="predicted"/>
<dbReference type="Proteomes" id="UP000008633">
    <property type="component" value="Chromosome"/>
</dbReference>
<organism evidence="3 4">
    <name type="scientific">Nitratifractor salsuginis (strain DSM 16511 / JCM 12458 / E9I37-1)</name>
    <dbReference type="NCBI Taxonomy" id="749222"/>
    <lineage>
        <taxon>Bacteria</taxon>
        <taxon>Pseudomonadati</taxon>
        <taxon>Campylobacterota</taxon>
        <taxon>Epsilonproteobacteria</taxon>
        <taxon>Campylobacterales</taxon>
        <taxon>Sulfurovaceae</taxon>
        <taxon>Nitratifractor</taxon>
    </lineage>
</organism>
<feature type="domain" description="Isochorismatase-like" evidence="2">
    <location>
        <begin position="6"/>
        <end position="145"/>
    </location>
</feature>
<dbReference type="eggNOG" id="COG1335">
    <property type="taxonomic scope" value="Bacteria"/>
</dbReference>
<dbReference type="STRING" id="749222.Nitsa_0790"/>
<reference evidence="3 4" key="1">
    <citation type="journal article" date="2011" name="Stand. Genomic Sci.">
        <title>Complete genome sequence of Nitratifractor salsuginis type strain (E9I37-1).</title>
        <authorList>
            <person name="Anderson I."/>
            <person name="Sikorski J."/>
            <person name="Zeytun A."/>
            <person name="Nolan M."/>
            <person name="Lapidus A."/>
            <person name="Lucas S."/>
            <person name="Hammon N."/>
            <person name="Deshpande S."/>
            <person name="Cheng J.F."/>
            <person name="Tapia R."/>
            <person name="Han C."/>
            <person name="Goodwin L."/>
            <person name="Pitluck S."/>
            <person name="Liolios K."/>
            <person name="Pagani I."/>
            <person name="Ivanova N."/>
            <person name="Huntemann M."/>
            <person name="Mavromatis K."/>
            <person name="Ovchinikova G."/>
            <person name="Pati A."/>
            <person name="Chen A."/>
            <person name="Palaniappan K."/>
            <person name="Land M."/>
            <person name="Hauser L."/>
            <person name="Brambilla E.M."/>
            <person name="Ngatchou-Djao O.D."/>
            <person name="Rohde M."/>
            <person name="Tindall B.J."/>
            <person name="Goker M."/>
            <person name="Detter J.C."/>
            <person name="Woyke T."/>
            <person name="Bristow J."/>
            <person name="Eisen J.A."/>
            <person name="Markowitz V."/>
            <person name="Hugenholtz P."/>
            <person name="Klenk H.P."/>
            <person name="Kyrpides N.C."/>
        </authorList>
    </citation>
    <scope>NUCLEOTIDE SEQUENCE [LARGE SCALE GENOMIC DNA]</scope>
    <source>
        <strain evidence="4">DSM 16511 / JCM 12458 / E9I37-1</strain>
    </source>
</reference>
<evidence type="ECO:0000313" key="3">
    <source>
        <dbReference type="EMBL" id="ADV46055.1"/>
    </source>
</evidence>
<name>E6X2C0_NITSE</name>
<keyword evidence="4" id="KW-1185">Reference proteome</keyword>
<dbReference type="KEGG" id="nsa:Nitsa_0790"/>
<protein>
    <submittedName>
        <fullName evidence="3">Isochorismatase hydrolase</fullName>
    </submittedName>
</protein>
<dbReference type="InterPro" id="IPR000868">
    <property type="entry name" value="Isochorismatase-like_dom"/>
</dbReference>
<reference evidence="4" key="2">
    <citation type="submission" date="2011-01" db="EMBL/GenBank/DDBJ databases">
        <title>The complete genome of Nitratifractor salsuginis DSM 16511.</title>
        <authorList>
            <consortium name="US DOE Joint Genome Institute (JGI-PGF)"/>
            <person name="Lucas S."/>
            <person name="Copeland A."/>
            <person name="Lapidus A."/>
            <person name="Bruce D."/>
            <person name="Goodwin L."/>
            <person name="Pitluck S."/>
            <person name="Kyrpides N."/>
            <person name="Mavromatis K."/>
            <person name="Ivanova N."/>
            <person name="Mikhailova N."/>
            <person name="Zeytun A."/>
            <person name="Detter J.C."/>
            <person name="Tapia R."/>
            <person name="Han C."/>
            <person name="Land M."/>
            <person name="Hauser L."/>
            <person name="Markowitz V."/>
            <person name="Cheng J.-F."/>
            <person name="Hugenholtz P."/>
            <person name="Woyke T."/>
            <person name="Wu D."/>
            <person name="Tindall B."/>
            <person name="Schuetze A."/>
            <person name="Brambilla E."/>
            <person name="Klenk H.-P."/>
            <person name="Eisen J.A."/>
        </authorList>
    </citation>
    <scope>NUCLEOTIDE SEQUENCE [LARGE SCALE GENOMIC DNA]</scope>
    <source>
        <strain evidence="4">DSM 16511 / JCM 12458 / E9I37-1</strain>
    </source>
</reference>
<dbReference type="HOGENOM" id="CLU_068979_5_1_7"/>
<dbReference type="OrthoDB" id="9791276at2"/>
<dbReference type="RefSeq" id="WP_013553749.1">
    <property type="nucleotide sequence ID" value="NC_014935.1"/>
</dbReference>
<dbReference type="PANTHER" id="PTHR43540">
    <property type="entry name" value="PEROXYUREIDOACRYLATE/UREIDOACRYLATE AMIDOHYDROLASE-RELATED"/>
    <property type="match status" value="1"/>
</dbReference>
<dbReference type="SUPFAM" id="SSF52499">
    <property type="entry name" value="Isochorismatase-like hydrolases"/>
    <property type="match status" value="1"/>
</dbReference>
<dbReference type="Gene3D" id="3.40.50.850">
    <property type="entry name" value="Isochorismatase-like"/>
    <property type="match status" value="1"/>
</dbReference>
<dbReference type="AlphaFoldDB" id="E6X2C0"/>